<organism evidence="1 2">
    <name type="scientific">Streptococcus mitis SK564</name>
    <dbReference type="NCBI Taxonomy" id="585203"/>
    <lineage>
        <taxon>Bacteria</taxon>
        <taxon>Bacillati</taxon>
        <taxon>Bacillota</taxon>
        <taxon>Bacilli</taxon>
        <taxon>Lactobacillales</taxon>
        <taxon>Streptococcaceae</taxon>
        <taxon>Streptococcus</taxon>
        <taxon>Streptococcus mitis group</taxon>
    </lineage>
</organism>
<sequence length="44" mass="5277">MPVFTSQELFVSPFFSNFHYPLCISLKFSEKRVNWYARSLFRGV</sequence>
<gene>
    <name evidence="1" type="ORF">SMSK564_0985</name>
</gene>
<comment type="caution">
    <text evidence="1">The sequence shown here is derived from an EMBL/GenBank/DDBJ whole genome shotgun (WGS) entry which is preliminary data.</text>
</comment>
<dbReference type="AlphaFoldDB" id="E1LM14"/>
<proteinExistence type="predicted"/>
<dbReference type="Proteomes" id="UP000004966">
    <property type="component" value="Unassembled WGS sequence"/>
</dbReference>
<evidence type="ECO:0000313" key="1">
    <source>
        <dbReference type="EMBL" id="EFN98674.1"/>
    </source>
</evidence>
<accession>E1LM14</accession>
<evidence type="ECO:0000313" key="2">
    <source>
        <dbReference type="Proteomes" id="UP000004966"/>
    </source>
</evidence>
<name>E1LM14_STRMT</name>
<protein>
    <submittedName>
        <fullName evidence="1">Uncharacterized protein</fullName>
    </submittedName>
</protein>
<dbReference type="EMBL" id="AEDU01000014">
    <property type="protein sequence ID" value="EFN98674.1"/>
    <property type="molecule type" value="Genomic_DNA"/>
</dbReference>
<reference evidence="1 2" key="1">
    <citation type="submission" date="2010-09" db="EMBL/GenBank/DDBJ databases">
        <authorList>
            <person name="Daugherty S.C."/>
            <person name="Tallon L.J."/>
            <person name="Jones K.M."/>
            <person name="Liu X."/>
            <person name="Kilian M."/>
            <person name="Tettelin H."/>
        </authorList>
    </citation>
    <scope>NUCLEOTIDE SEQUENCE [LARGE SCALE GENOMIC DNA]</scope>
    <source>
        <strain evidence="1 2">SK564</strain>
    </source>
</reference>